<keyword evidence="4" id="KW-1185">Reference proteome</keyword>
<dbReference type="Gene3D" id="3.40.390.10">
    <property type="entry name" value="Collagenase (Catalytic Domain)"/>
    <property type="match status" value="1"/>
</dbReference>
<name>A0ABN8CUU4_9STRA</name>
<accession>A0ABN8CUU4</accession>
<feature type="active site" evidence="1">
    <location>
        <position position="203"/>
    </location>
</feature>
<dbReference type="SUPFAM" id="SSF55486">
    <property type="entry name" value="Metalloproteases ('zincins'), catalytic domain"/>
    <property type="match status" value="1"/>
</dbReference>
<dbReference type="EMBL" id="CAKLCB010000181">
    <property type="protein sequence ID" value="CAH0516610.1"/>
    <property type="molecule type" value="Genomic_DNA"/>
</dbReference>
<dbReference type="PROSITE" id="PS51864">
    <property type="entry name" value="ASTACIN"/>
    <property type="match status" value="1"/>
</dbReference>
<feature type="domain" description="Peptidase M12A" evidence="2">
    <location>
        <begin position="87"/>
        <end position="210"/>
    </location>
</feature>
<dbReference type="Proteomes" id="UP001158986">
    <property type="component" value="Unassembled WGS sequence"/>
</dbReference>
<comment type="caution">
    <text evidence="3">The sequence shown here is derived from an EMBL/GenBank/DDBJ whole genome shotgun (WGS) entry which is preliminary data.</text>
</comment>
<proteinExistence type="predicted"/>
<gene>
    <name evidence="3" type="ORF">PBS001_LOCUS3266</name>
</gene>
<reference evidence="3 4" key="1">
    <citation type="submission" date="2021-11" db="EMBL/GenBank/DDBJ databases">
        <authorList>
            <person name="Islam A."/>
            <person name="Islam S."/>
            <person name="Flora M.S."/>
            <person name="Rahman M."/>
            <person name="Ziaur R.M."/>
            <person name="Epstein J.H."/>
            <person name="Hassan M."/>
            <person name="Klassen M."/>
            <person name="Woodard K."/>
            <person name="Webb A."/>
            <person name="Webby R.J."/>
            <person name="El Zowalaty M.E."/>
        </authorList>
    </citation>
    <scope>NUCLEOTIDE SEQUENCE [LARGE SCALE GENOMIC DNA]</scope>
    <source>
        <strain evidence="3">Pbs1</strain>
    </source>
</reference>
<evidence type="ECO:0000313" key="4">
    <source>
        <dbReference type="Proteomes" id="UP001158986"/>
    </source>
</evidence>
<comment type="caution">
    <text evidence="1">Lacks conserved residue(s) required for the propagation of feature annotation.</text>
</comment>
<sequence length="210" mass="24242">MFIGKHSPQRSKIVLDSFDERLVEKRPNGCEVNDVRLLHRSINITVACPTHKFQQRIDRETAYREHEKRSKAMNQAEEDDENRRLSLVVVSTTRTWDGGVLCYQMNEEYPFDSKHKEYIYMAMRIIEGSTNVRLVDTATCKAERMSYCNSCANWVDFKHPTSGRDCNSSIGITDEDPQVLNLADRCFEVDDDLKTVYGSALHEMLHALAM</sequence>
<evidence type="ECO:0000259" key="2">
    <source>
        <dbReference type="PROSITE" id="PS51864"/>
    </source>
</evidence>
<evidence type="ECO:0000256" key="1">
    <source>
        <dbReference type="PROSITE-ProRule" id="PRU01211"/>
    </source>
</evidence>
<dbReference type="InterPro" id="IPR001506">
    <property type="entry name" value="Peptidase_M12A"/>
</dbReference>
<dbReference type="InterPro" id="IPR024079">
    <property type="entry name" value="MetalloPept_cat_dom_sf"/>
</dbReference>
<protein>
    <recommendedName>
        <fullName evidence="2">Peptidase M12A domain-containing protein</fullName>
    </recommendedName>
</protein>
<organism evidence="3 4">
    <name type="scientific">Peronospora belbahrii</name>
    <dbReference type="NCBI Taxonomy" id="622444"/>
    <lineage>
        <taxon>Eukaryota</taxon>
        <taxon>Sar</taxon>
        <taxon>Stramenopiles</taxon>
        <taxon>Oomycota</taxon>
        <taxon>Peronosporomycetes</taxon>
        <taxon>Peronosporales</taxon>
        <taxon>Peronosporaceae</taxon>
        <taxon>Peronospora</taxon>
    </lineage>
</organism>
<evidence type="ECO:0000313" key="3">
    <source>
        <dbReference type="EMBL" id="CAH0516610.1"/>
    </source>
</evidence>